<proteinExistence type="predicted"/>
<sequence>MQKNVEAMAKFTVKILATMLEIPIFVLAVWLAITANSLIHTTGMVFGKTVMGGMLETSLSQNATGGNMQVAGVNLTNLFTEMKIYFIDGFFEVAIAVFSIVIIYKIIISLHTELFQAIDLASTSAIDNSIDSMRTEAGGWGARI</sequence>
<feature type="transmembrane region" description="Helical" evidence="1">
    <location>
        <begin position="84"/>
        <end position="107"/>
    </location>
</feature>
<comment type="caution">
    <text evidence="2">The sequence shown here is derived from an EMBL/GenBank/DDBJ whole genome shotgun (WGS) entry which is preliminary data.</text>
</comment>
<evidence type="ECO:0000256" key="1">
    <source>
        <dbReference type="SAM" id="Phobius"/>
    </source>
</evidence>
<keyword evidence="1" id="KW-0812">Transmembrane</keyword>
<evidence type="ECO:0000313" key="2">
    <source>
        <dbReference type="EMBL" id="TKI71059.1"/>
    </source>
</evidence>
<keyword evidence="3" id="KW-1185">Reference proteome</keyword>
<dbReference type="EMBL" id="SZPX01000001">
    <property type="protein sequence ID" value="TKI71059.1"/>
    <property type="molecule type" value="Genomic_DNA"/>
</dbReference>
<feature type="transmembrane region" description="Helical" evidence="1">
    <location>
        <begin position="12"/>
        <end position="33"/>
    </location>
</feature>
<gene>
    <name evidence="2" type="ORF">FCU45_01360</name>
</gene>
<protein>
    <submittedName>
        <fullName evidence="2">Uncharacterized protein</fullName>
    </submittedName>
</protein>
<dbReference type="Proteomes" id="UP000309561">
    <property type="component" value="Unassembled WGS sequence"/>
</dbReference>
<organism evidence="2 3">
    <name type="scientific">Sulfurimonas crateris</name>
    <dbReference type="NCBI Taxonomy" id="2574727"/>
    <lineage>
        <taxon>Bacteria</taxon>
        <taxon>Pseudomonadati</taxon>
        <taxon>Campylobacterota</taxon>
        <taxon>Epsilonproteobacteria</taxon>
        <taxon>Campylobacterales</taxon>
        <taxon>Sulfurimonadaceae</taxon>
        <taxon>Sulfurimonas</taxon>
    </lineage>
</organism>
<reference evidence="2 3" key="1">
    <citation type="submission" date="2019-04" db="EMBL/GenBank/DDBJ databases">
        <title>Sulfurimonas crateris sp. nov. a facultative anaerobic sulfur-oxidizing chemolithautotrophic bacterium isolated from a terrestrial mud vulcano.</title>
        <authorList>
            <person name="Ratnikova N.M."/>
            <person name="Slobodkin A.I."/>
            <person name="Merkel A.Y."/>
            <person name="Novikov A."/>
            <person name="Bonch-Osmolovskaya E.A."/>
            <person name="Slobodkina G.B."/>
        </authorList>
    </citation>
    <scope>NUCLEOTIDE SEQUENCE [LARGE SCALE GENOMIC DNA]</scope>
    <source>
        <strain evidence="2 3">SN118</strain>
    </source>
</reference>
<name>A0A4U2Z9U3_9BACT</name>
<evidence type="ECO:0000313" key="3">
    <source>
        <dbReference type="Proteomes" id="UP000309561"/>
    </source>
</evidence>
<keyword evidence="1" id="KW-1133">Transmembrane helix</keyword>
<dbReference type="AlphaFoldDB" id="A0A4U2Z9U3"/>
<keyword evidence="1" id="KW-0472">Membrane</keyword>
<accession>A0A4U2Z9U3</accession>